<dbReference type="PANTHER" id="PTHR37162">
    <property type="entry name" value="HAT FAMILY DIMERISATION DOMAINCONTAINING PROTEIN-RELATED"/>
    <property type="match status" value="1"/>
</dbReference>
<dbReference type="Proteomes" id="UP001159427">
    <property type="component" value="Unassembled WGS sequence"/>
</dbReference>
<proteinExistence type="predicted"/>
<evidence type="ECO:0000313" key="3">
    <source>
        <dbReference type="Proteomes" id="UP001159427"/>
    </source>
</evidence>
<sequence length="680" mass="77365">KSISQFFSRNDVLKSEVLGTLKTISSHCSYNSNENIDKIFRVMFPDSQIAAKFTCGSRKTSYLCVFGLATHFKEMLMKAVKGYFTILFYESLNKKCQAKQMDIHVLFWEGDKVVTRYFGSQFLGHATANDMVQHFEESVVNSGLPICNLAQVSMDGPSVNWKFFTDMKKKLADDYETIVINIWSCGLHIVHNSLKTGVTAAEWKVEALLSSLYYLFKDSPARQEDFSKVSGSTRLPLKFVNHRWLENETVCERALELWEDILKYVKAAESKEITKPGNKSYETIVEATKDKLIRAKLQFFKCVAGQIQPFLATFQSDKPLTPFLSSELCNIIRSLMRTFVKKDVLSEASTADKLVTVDVTDNSIHVNYKKIDIGFLTEKAVKDSVGVSEKQVLEFRLQCKTFLIELLQKRLTKCPASYSLVRNLSALNPREMASNVDHCISRFKKVVTQLVSVRRIKESDCDAIIQEYTSFLDNIPAFGSEKFSNFNFSTDKLDELFSTYMNTHPYQKLFKVVQLFLVLSHGQASVERGFSVNKELEVENLANQSLVAQHLVCDHINTVGGILNVSITQPLLTSCSAARKRYERYLEKQRQNNKSEEGSRKRKSLSTEIEELKEKKRRTSVDIDGLIKSADNLAEKAELTGNISFVTESNSLRRTSKEKAKELKTLDSKLEEKLQALKNC</sequence>
<dbReference type="EMBL" id="CALNXI010000165">
    <property type="protein sequence ID" value="CAH3020980.1"/>
    <property type="molecule type" value="Genomic_DNA"/>
</dbReference>
<keyword evidence="3" id="KW-1185">Reference proteome</keyword>
<feature type="compositionally biased region" description="Basic and acidic residues" evidence="1">
    <location>
        <begin position="587"/>
        <end position="599"/>
    </location>
</feature>
<organism evidence="2 3">
    <name type="scientific">Porites evermanni</name>
    <dbReference type="NCBI Taxonomy" id="104178"/>
    <lineage>
        <taxon>Eukaryota</taxon>
        <taxon>Metazoa</taxon>
        <taxon>Cnidaria</taxon>
        <taxon>Anthozoa</taxon>
        <taxon>Hexacorallia</taxon>
        <taxon>Scleractinia</taxon>
        <taxon>Fungiina</taxon>
        <taxon>Poritidae</taxon>
        <taxon>Porites</taxon>
    </lineage>
</organism>
<comment type="caution">
    <text evidence="2">The sequence shown here is derived from an EMBL/GenBank/DDBJ whole genome shotgun (WGS) entry which is preliminary data.</text>
</comment>
<evidence type="ECO:0000313" key="2">
    <source>
        <dbReference type="EMBL" id="CAH3020980.1"/>
    </source>
</evidence>
<reference evidence="2 3" key="1">
    <citation type="submission" date="2022-05" db="EMBL/GenBank/DDBJ databases">
        <authorList>
            <consortium name="Genoscope - CEA"/>
            <person name="William W."/>
        </authorList>
    </citation>
    <scope>NUCLEOTIDE SEQUENCE [LARGE SCALE GENOMIC DNA]</scope>
</reference>
<dbReference type="PANTHER" id="PTHR37162:SF11">
    <property type="match status" value="1"/>
</dbReference>
<name>A0ABN8M2S0_9CNID</name>
<protein>
    <submittedName>
        <fullName evidence="2">Uncharacterized protein</fullName>
    </submittedName>
</protein>
<feature type="non-terminal residue" evidence="2">
    <location>
        <position position="1"/>
    </location>
</feature>
<evidence type="ECO:0000256" key="1">
    <source>
        <dbReference type="SAM" id="MobiDB-lite"/>
    </source>
</evidence>
<accession>A0ABN8M2S0</accession>
<feature type="region of interest" description="Disordered" evidence="1">
    <location>
        <begin position="587"/>
        <end position="606"/>
    </location>
</feature>
<gene>
    <name evidence="2" type="ORF">PEVE_00009400</name>
</gene>